<organism evidence="13 14">
    <name type="scientific">Dinothrombium tinctorium</name>
    <dbReference type="NCBI Taxonomy" id="1965070"/>
    <lineage>
        <taxon>Eukaryota</taxon>
        <taxon>Metazoa</taxon>
        <taxon>Ecdysozoa</taxon>
        <taxon>Arthropoda</taxon>
        <taxon>Chelicerata</taxon>
        <taxon>Arachnida</taxon>
        <taxon>Acari</taxon>
        <taxon>Acariformes</taxon>
        <taxon>Trombidiformes</taxon>
        <taxon>Prostigmata</taxon>
        <taxon>Anystina</taxon>
        <taxon>Parasitengona</taxon>
        <taxon>Trombidioidea</taxon>
        <taxon>Trombidiidae</taxon>
        <taxon>Dinothrombium</taxon>
    </lineage>
</organism>
<dbReference type="AlphaFoldDB" id="A0A443R462"/>
<evidence type="ECO:0000256" key="4">
    <source>
        <dbReference type="ARBA" id="ARBA00012867"/>
    </source>
</evidence>
<evidence type="ECO:0000256" key="1">
    <source>
        <dbReference type="ARBA" id="ARBA00002600"/>
    </source>
</evidence>
<keyword evidence="7 11" id="KW-0560">Oxidoreductase</keyword>
<evidence type="ECO:0000256" key="7">
    <source>
        <dbReference type="ARBA" id="ARBA00023002"/>
    </source>
</evidence>
<dbReference type="InterPro" id="IPR050464">
    <property type="entry name" value="Zeta_carotene_desat/Oxidored"/>
</dbReference>
<comment type="catalytic activity">
    <reaction evidence="10 11">
        <text>protoporphyrinogen IX + 3 O2 = protoporphyrin IX + 3 H2O2</text>
        <dbReference type="Rhea" id="RHEA:25576"/>
        <dbReference type="ChEBI" id="CHEBI:15379"/>
        <dbReference type="ChEBI" id="CHEBI:16240"/>
        <dbReference type="ChEBI" id="CHEBI:57306"/>
        <dbReference type="ChEBI" id="CHEBI:57307"/>
        <dbReference type="EC" id="1.3.3.4"/>
    </reaction>
</comment>
<keyword evidence="5 11" id="KW-0285">Flavoprotein</keyword>
<evidence type="ECO:0000259" key="12">
    <source>
        <dbReference type="Pfam" id="PF01593"/>
    </source>
</evidence>
<dbReference type="Proteomes" id="UP000285301">
    <property type="component" value="Unassembled WGS sequence"/>
</dbReference>
<evidence type="ECO:0000256" key="6">
    <source>
        <dbReference type="ARBA" id="ARBA00022827"/>
    </source>
</evidence>
<evidence type="ECO:0000313" key="14">
    <source>
        <dbReference type="Proteomes" id="UP000285301"/>
    </source>
</evidence>
<dbReference type="UniPathway" id="UPA00251">
    <property type="reaction ID" value="UER00324"/>
</dbReference>
<evidence type="ECO:0000256" key="5">
    <source>
        <dbReference type="ARBA" id="ARBA00022630"/>
    </source>
</evidence>
<feature type="domain" description="Amine oxidase" evidence="12">
    <location>
        <begin position="12"/>
        <end position="398"/>
    </location>
</feature>
<dbReference type="Gene3D" id="3.50.50.60">
    <property type="entry name" value="FAD/NAD(P)-binding domain"/>
    <property type="match status" value="1"/>
</dbReference>
<keyword evidence="8 11" id="KW-0350">Heme biosynthesis</keyword>
<keyword evidence="14" id="KW-1185">Reference proteome</keyword>
<dbReference type="GO" id="GO:0004729">
    <property type="term" value="F:oxygen-dependent protoporphyrinogen oxidase activity"/>
    <property type="evidence" value="ECO:0007669"/>
    <property type="project" value="UniProtKB-UniRule"/>
</dbReference>
<comment type="cofactor">
    <cofactor evidence="11">
        <name>FAD</name>
        <dbReference type="ChEBI" id="CHEBI:57692"/>
    </cofactor>
    <text evidence="11">Binds 1 FAD per subunit.</text>
</comment>
<dbReference type="SUPFAM" id="SSF54373">
    <property type="entry name" value="FAD-linked reductases, C-terminal domain"/>
    <property type="match status" value="1"/>
</dbReference>
<reference evidence="13 14" key="1">
    <citation type="journal article" date="2018" name="Gigascience">
        <title>Genomes of trombidid mites reveal novel predicted allergens and laterally-transferred genes associated with secondary metabolism.</title>
        <authorList>
            <person name="Dong X."/>
            <person name="Chaisiri K."/>
            <person name="Xia D."/>
            <person name="Armstrong S.D."/>
            <person name="Fang Y."/>
            <person name="Donnelly M.J."/>
            <person name="Kadowaki T."/>
            <person name="McGarry J.W."/>
            <person name="Darby A.C."/>
            <person name="Makepeace B.L."/>
        </authorList>
    </citation>
    <scope>NUCLEOTIDE SEQUENCE [LARGE SCALE GENOMIC DNA]</scope>
    <source>
        <strain evidence="13">UoL-WK</strain>
    </source>
</reference>
<keyword evidence="9 11" id="KW-0627">Porphyrin biosynthesis</keyword>
<evidence type="ECO:0000256" key="11">
    <source>
        <dbReference type="RuleBase" id="RU367069"/>
    </source>
</evidence>
<proteinExistence type="inferred from homology"/>
<comment type="subcellular location">
    <subcellularLocation>
        <location evidence="11">Mitochondrion inner membrane</location>
    </subcellularLocation>
</comment>
<name>A0A443R462_9ACAR</name>
<dbReference type="EMBL" id="NCKU01002242">
    <property type="protein sequence ID" value="RWS10055.1"/>
    <property type="molecule type" value="Genomic_DNA"/>
</dbReference>
<comment type="caution">
    <text evidence="13">The sequence shown here is derived from an EMBL/GenBank/DDBJ whole genome shotgun (WGS) entry which is preliminary data.</text>
</comment>
<evidence type="ECO:0000256" key="9">
    <source>
        <dbReference type="ARBA" id="ARBA00023244"/>
    </source>
</evidence>
<dbReference type="EC" id="1.3.3.4" evidence="4 11"/>
<comment type="similarity">
    <text evidence="3 11">Belongs to the protoporphyrinogen/coproporphyrinogen oxidase family. Protoporphyrinogen oxidase subfamily.</text>
</comment>
<dbReference type="OrthoDB" id="419752at2759"/>
<protein>
    <recommendedName>
        <fullName evidence="4 11">Protoporphyrinogen oxidase</fullName>
        <ecNumber evidence="4 11">1.3.3.4</ecNumber>
    </recommendedName>
</protein>
<dbReference type="PANTHER" id="PTHR42923">
    <property type="entry name" value="PROTOPORPHYRINOGEN OXIDASE"/>
    <property type="match status" value="1"/>
</dbReference>
<comment type="function">
    <text evidence="1 11">Catalyzes the 6-electron oxidation of protoporphyrinogen-IX to form protoporphyrin-IX.</text>
</comment>
<dbReference type="PANTHER" id="PTHR42923:SF3">
    <property type="entry name" value="PROTOPORPHYRINOGEN OXIDASE"/>
    <property type="match status" value="1"/>
</dbReference>
<dbReference type="InterPro" id="IPR004572">
    <property type="entry name" value="Protoporphyrinogen_oxidase"/>
</dbReference>
<dbReference type="GO" id="GO:0006782">
    <property type="term" value="P:protoporphyrinogen IX biosynthetic process"/>
    <property type="evidence" value="ECO:0007669"/>
    <property type="project" value="UniProtKB-UniRule"/>
</dbReference>
<evidence type="ECO:0000256" key="2">
    <source>
        <dbReference type="ARBA" id="ARBA00005073"/>
    </source>
</evidence>
<dbReference type="Pfam" id="PF01593">
    <property type="entry name" value="Amino_oxidase"/>
    <property type="match status" value="1"/>
</dbReference>
<accession>A0A443R462</accession>
<dbReference type="STRING" id="1965070.A0A443R462"/>
<dbReference type="NCBIfam" id="TIGR00562">
    <property type="entry name" value="proto_IX_ox"/>
    <property type="match status" value="1"/>
</dbReference>
<evidence type="ECO:0000256" key="10">
    <source>
        <dbReference type="ARBA" id="ARBA00047554"/>
    </source>
</evidence>
<evidence type="ECO:0000256" key="8">
    <source>
        <dbReference type="ARBA" id="ARBA00023133"/>
    </source>
</evidence>
<dbReference type="InterPro" id="IPR036188">
    <property type="entry name" value="FAD/NAD-bd_sf"/>
</dbReference>
<comment type="pathway">
    <text evidence="2 11">Porphyrin-containing compound metabolism; protoporphyrin-IX biosynthesis; protoporphyrin-IX from protoporphyrinogen-IX: step 1/1.</text>
</comment>
<dbReference type="GO" id="GO:0005743">
    <property type="term" value="C:mitochondrial inner membrane"/>
    <property type="evidence" value="ECO:0007669"/>
    <property type="project" value="UniProtKB-SubCell"/>
</dbReference>
<dbReference type="SUPFAM" id="SSF51905">
    <property type="entry name" value="FAD/NAD(P)-binding domain"/>
    <property type="match status" value="1"/>
</dbReference>
<keyword evidence="6 11" id="KW-0274">FAD</keyword>
<evidence type="ECO:0000256" key="3">
    <source>
        <dbReference type="ARBA" id="ARBA00010551"/>
    </source>
</evidence>
<gene>
    <name evidence="13" type="ORF">B4U79_09545</name>
</gene>
<evidence type="ECO:0000313" key="13">
    <source>
        <dbReference type="EMBL" id="RWS10055.1"/>
    </source>
</evidence>
<sequence length="494" mass="55878">MSNPVVVIGGGISGLSAAFYLHKLGHTFLKHQKIILLEGSERMGGWMHSKRMDDGVIHELGPRSIRFAGDSGTNTLLLVESLGLSKEVIAVSKREPAAKKRLLYLNDQFVQLPNGFLDLFKKKPPFKQRFYKYLLDEQKKPKLELKDDDDISVYDFIEKRFDKDIADFIIDPLCRGITAGDAKKLSMKSAFPQLFKLEREHGSLIKGLLRPTIRKRTEQEIHDLLSSRLLREAKAQKWSMWSLRNGIQTLPEKLADYLHNLEDHRVEIYKDSKVTQIDFDGDIANITIKTPDETVELQSSHVFSAIPANSLSKCLNSDRFSKFRDRLNSIEHINVAVVNLEFLGKNRLKDRGFGFLTPSSSKSPLLGVTFDSSSFPQQDAGKDITRVTCMIGGTSFSLSNGSAENQEKHLKLLKTAIEWIKKCLAFEDEPIRYNVAINEYNVGHSRTLNAIDDEIKAKRCNMSLIGASYRGISVNECIHNSRQAVVNFFNSNNK</sequence>
<dbReference type="InterPro" id="IPR002937">
    <property type="entry name" value="Amino_oxidase"/>
</dbReference>